<dbReference type="Pfam" id="PF14108">
    <property type="entry name" value="ABA4-like"/>
    <property type="match status" value="1"/>
</dbReference>
<evidence type="ECO:0000256" key="1">
    <source>
        <dbReference type="SAM" id="Phobius"/>
    </source>
</evidence>
<feature type="transmembrane region" description="Helical" evidence="1">
    <location>
        <begin position="12"/>
        <end position="30"/>
    </location>
</feature>
<name>A0ABR9VRJ3_9SYNC</name>
<keyword evidence="3" id="KW-1185">Reference proteome</keyword>
<keyword evidence="1" id="KW-1133">Transmembrane helix</keyword>
<dbReference type="RefSeq" id="WP_190599441.1">
    <property type="nucleotide sequence ID" value="NZ_JADEVV010000020.1"/>
</dbReference>
<keyword evidence="1" id="KW-0812">Transmembrane</keyword>
<evidence type="ECO:0000313" key="3">
    <source>
        <dbReference type="Proteomes" id="UP000658720"/>
    </source>
</evidence>
<dbReference type="PANTHER" id="PTHR34543">
    <property type="entry name" value="PROTEIN ABA DEFICIENT 4, CHLOROPLASTIC"/>
    <property type="match status" value="1"/>
</dbReference>
<sequence>MLLSSTATELIFNVSNLGVLPFWALMILLPGWQGTQKVMQSFIPLALLAVVYLLLFINSLGSTSAAALASPELGVIAQAFSDPSIMAVGWIHYLVMDLFVGRWIYWQGRETGIWTTHSLILCLFAGPIGLLSHFLTTAIVQKWPKSSSSLASTDT</sequence>
<feature type="transmembrane region" description="Helical" evidence="1">
    <location>
        <begin position="87"/>
        <end position="106"/>
    </location>
</feature>
<proteinExistence type="predicted"/>
<organism evidence="2 3">
    <name type="scientific">Synechocystis salina LEGE 00031</name>
    <dbReference type="NCBI Taxonomy" id="1828736"/>
    <lineage>
        <taxon>Bacteria</taxon>
        <taxon>Bacillati</taxon>
        <taxon>Cyanobacteriota</taxon>
        <taxon>Cyanophyceae</taxon>
        <taxon>Synechococcales</taxon>
        <taxon>Merismopediaceae</taxon>
        <taxon>Synechocystis</taxon>
    </lineage>
</organism>
<gene>
    <name evidence="2" type="ORF">IQ217_08835</name>
</gene>
<feature type="transmembrane region" description="Helical" evidence="1">
    <location>
        <begin position="42"/>
        <end position="67"/>
    </location>
</feature>
<feature type="transmembrane region" description="Helical" evidence="1">
    <location>
        <begin position="118"/>
        <end position="140"/>
    </location>
</feature>
<protein>
    <submittedName>
        <fullName evidence="2">DUF4281 domain-containing protein</fullName>
    </submittedName>
</protein>
<dbReference type="PANTHER" id="PTHR34543:SF1">
    <property type="entry name" value="PROTEIN ABA DEFICIENT 4, CHLOROPLASTIC"/>
    <property type="match status" value="1"/>
</dbReference>
<dbReference type="Proteomes" id="UP000658720">
    <property type="component" value="Unassembled WGS sequence"/>
</dbReference>
<keyword evidence="1" id="KW-0472">Membrane</keyword>
<evidence type="ECO:0000313" key="2">
    <source>
        <dbReference type="EMBL" id="MBE9253947.1"/>
    </source>
</evidence>
<dbReference type="InterPro" id="IPR025461">
    <property type="entry name" value="ABA4-like"/>
</dbReference>
<dbReference type="EMBL" id="JADEVV010000020">
    <property type="protein sequence ID" value="MBE9253947.1"/>
    <property type="molecule type" value="Genomic_DNA"/>
</dbReference>
<comment type="caution">
    <text evidence="2">The sequence shown here is derived from an EMBL/GenBank/DDBJ whole genome shotgun (WGS) entry which is preliminary data.</text>
</comment>
<reference evidence="2 3" key="1">
    <citation type="submission" date="2020-10" db="EMBL/GenBank/DDBJ databases">
        <authorList>
            <person name="Castelo-Branco R."/>
            <person name="Eusebio N."/>
            <person name="Adriana R."/>
            <person name="Vieira A."/>
            <person name="Brugerolle De Fraissinette N."/>
            <person name="Rezende De Castro R."/>
            <person name="Schneider M.P."/>
            <person name="Vasconcelos V."/>
            <person name="Leao P.N."/>
        </authorList>
    </citation>
    <scope>NUCLEOTIDE SEQUENCE [LARGE SCALE GENOMIC DNA]</scope>
    <source>
        <strain evidence="2 3">LEGE 00031</strain>
    </source>
</reference>
<accession>A0ABR9VRJ3</accession>